<feature type="region of interest" description="Disordered" evidence="1">
    <location>
        <begin position="140"/>
        <end position="192"/>
    </location>
</feature>
<gene>
    <name evidence="2" type="ORF">EDS130_LOCUS6860</name>
    <name evidence="3" type="ORF">XAT740_LOCUS36877</name>
</gene>
<keyword evidence="4" id="KW-1185">Reference proteome</keyword>
<organism evidence="3 4">
    <name type="scientific">Adineta ricciae</name>
    <name type="common">Rotifer</name>
    <dbReference type="NCBI Taxonomy" id="249248"/>
    <lineage>
        <taxon>Eukaryota</taxon>
        <taxon>Metazoa</taxon>
        <taxon>Spiralia</taxon>
        <taxon>Gnathifera</taxon>
        <taxon>Rotifera</taxon>
        <taxon>Eurotatoria</taxon>
        <taxon>Bdelloidea</taxon>
        <taxon>Adinetida</taxon>
        <taxon>Adinetidae</taxon>
        <taxon>Adineta</taxon>
    </lineage>
</organism>
<name>A0A815PLX7_ADIRI</name>
<proteinExistence type="predicted"/>
<evidence type="ECO:0000256" key="1">
    <source>
        <dbReference type="SAM" id="MobiDB-lite"/>
    </source>
</evidence>
<dbReference type="EMBL" id="CAJNOR010003824">
    <property type="protein sequence ID" value="CAF1450997.1"/>
    <property type="molecule type" value="Genomic_DNA"/>
</dbReference>
<reference evidence="3" key="1">
    <citation type="submission" date="2021-02" db="EMBL/GenBank/DDBJ databases">
        <authorList>
            <person name="Nowell W R."/>
        </authorList>
    </citation>
    <scope>NUCLEOTIDE SEQUENCE</scope>
</reference>
<dbReference type="AlphaFoldDB" id="A0A815PLX7"/>
<dbReference type="Proteomes" id="UP000663828">
    <property type="component" value="Unassembled WGS sequence"/>
</dbReference>
<accession>A0A815PLX7</accession>
<feature type="compositionally biased region" description="Polar residues" evidence="1">
    <location>
        <begin position="175"/>
        <end position="192"/>
    </location>
</feature>
<feature type="compositionally biased region" description="Polar residues" evidence="1">
    <location>
        <begin position="140"/>
        <end position="168"/>
    </location>
</feature>
<sequence>MSYPDARYTSPIVYYPRSKYDIQRIFTGHQNTIRDSYWNAEKEIHDWRNSLIQQIDNHVHSQKQVLLEIYEKQKKSLDSIYEQFLASFEHLAKDSATEIERLFDKCQNLKVKLVEFNYQSRDIQFIDVVQVDLQKMINPQETTTNETQRYRSEINTTRTNTTSALASTSRDESNRQSTSHTEGSPNRLSSYNATNMVVSDGKCPTCYMIFPTIMSDRERENHINEHYDGFQHN</sequence>
<protein>
    <submittedName>
        <fullName evidence="3">Uncharacterized protein</fullName>
    </submittedName>
</protein>
<dbReference type="Proteomes" id="UP000663852">
    <property type="component" value="Unassembled WGS sequence"/>
</dbReference>
<evidence type="ECO:0000313" key="3">
    <source>
        <dbReference type="EMBL" id="CAF1450997.1"/>
    </source>
</evidence>
<evidence type="ECO:0000313" key="2">
    <source>
        <dbReference type="EMBL" id="CAF0841555.1"/>
    </source>
</evidence>
<evidence type="ECO:0000313" key="4">
    <source>
        <dbReference type="Proteomes" id="UP000663828"/>
    </source>
</evidence>
<comment type="caution">
    <text evidence="3">The sequence shown here is derived from an EMBL/GenBank/DDBJ whole genome shotgun (WGS) entry which is preliminary data.</text>
</comment>
<dbReference type="EMBL" id="CAJNOJ010000020">
    <property type="protein sequence ID" value="CAF0841555.1"/>
    <property type="molecule type" value="Genomic_DNA"/>
</dbReference>